<evidence type="ECO:0000256" key="3">
    <source>
        <dbReference type="ARBA" id="ARBA00022452"/>
    </source>
</evidence>
<dbReference type="AlphaFoldDB" id="A0A1F6TQR3"/>
<dbReference type="InterPro" id="IPR006665">
    <property type="entry name" value="OmpA-like"/>
</dbReference>
<protein>
    <recommendedName>
        <fullName evidence="11">OmpA-like domain-containing protein</fullName>
    </recommendedName>
</protein>
<reference evidence="12 13" key="1">
    <citation type="journal article" date="2016" name="Nat. Commun.">
        <title>Thousands of microbial genomes shed light on interconnected biogeochemical processes in an aquifer system.</title>
        <authorList>
            <person name="Anantharaman K."/>
            <person name="Brown C.T."/>
            <person name="Hug L.A."/>
            <person name="Sharon I."/>
            <person name="Castelle C.J."/>
            <person name="Probst A.J."/>
            <person name="Thomas B.C."/>
            <person name="Singh A."/>
            <person name="Wilkins M.J."/>
            <person name="Karaoz U."/>
            <person name="Brodie E.L."/>
            <person name="Williams K.H."/>
            <person name="Hubbard S.S."/>
            <person name="Banfield J.F."/>
        </authorList>
    </citation>
    <scope>NUCLEOTIDE SEQUENCE [LARGE SCALE GENOMIC DNA]</scope>
</reference>
<dbReference type="InterPro" id="IPR011250">
    <property type="entry name" value="OMP/PagP_B-barrel"/>
</dbReference>
<dbReference type="InterPro" id="IPR050330">
    <property type="entry name" value="Bact_OuterMem_StrucFunc"/>
</dbReference>
<evidence type="ECO:0000256" key="8">
    <source>
        <dbReference type="ARBA" id="ARBA00023237"/>
    </source>
</evidence>
<dbReference type="PRINTS" id="PR01021">
    <property type="entry name" value="OMPADOMAIN"/>
</dbReference>
<dbReference type="Pfam" id="PF01389">
    <property type="entry name" value="OmpA_membrane"/>
    <property type="match status" value="1"/>
</dbReference>
<keyword evidence="8" id="KW-0998">Cell outer membrane</keyword>
<dbReference type="PROSITE" id="PS51123">
    <property type="entry name" value="OMPA_2"/>
    <property type="match status" value="2"/>
</dbReference>
<keyword evidence="4" id="KW-0812">Transmembrane</keyword>
<dbReference type="InterPro" id="IPR006664">
    <property type="entry name" value="OMP_bac"/>
</dbReference>
<dbReference type="InterPro" id="IPR036737">
    <property type="entry name" value="OmpA-like_sf"/>
</dbReference>
<dbReference type="GO" id="GO:0015288">
    <property type="term" value="F:porin activity"/>
    <property type="evidence" value="ECO:0007669"/>
    <property type="project" value="UniProtKB-KW"/>
</dbReference>
<evidence type="ECO:0000256" key="7">
    <source>
        <dbReference type="ARBA" id="ARBA00023136"/>
    </source>
</evidence>
<evidence type="ECO:0000313" key="12">
    <source>
        <dbReference type="EMBL" id="OGI47399.1"/>
    </source>
</evidence>
<dbReference type="GO" id="GO:0046930">
    <property type="term" value="C:pore complex"/>
    <property type="evidence" value="ECO:0007669"/>
    <property type="project" value="UniProtKB-KW"/>
</dbReference>
<keyword evidence="7 9" id="KW-0472">Membrane</keyword>
<dbReference type="Proteomes" id="UP000178885">
    <property type="component" value="Unassembled WGS sequence"/>
</dbReference>
<accession>A0A1F6TQR3</accession>
<dbReference type="Pfam" id="PF00691">
    <property type="entry name" value="OmpA"/>
    <property type="match status" value="2"/>
</dbReference>
<dbReference type="GO" id="GO:0009279">
    <property type="term" value="C:cell outer membrane"/>
    <property type="evidence" value="ECO:0007669"/>
    <property type="project" value="UniProtKB-SubCell"/>
</dbReference>
<evidence type="ECO:0000256" key="4">
    <source>
        <dbReference type="ARBA" id="ARBA00022692"/>
    </source>
</evidence>
<dbReference type="PANTHER" id="PTHR30329">
    <property type="entry name" value="STATOR ELEMENT OF FLAGELLAR MOTOR COMPLEX"/>
    <property type="match status" value="1"/>
</dbReference>
<keyword evidence="2" id="KW-0813">Transport</keyword>
<dbReference type="Gene3D" id="2.40.160.20">
    <property type="match status" value="1"/>
</dbReference>
<dbReference type="InterPro" id="IPR000498">
    <property type="entry name" value="OmpA-like_TM_dom"/>
</dbReference>
<comment type="subcellular location">
    <subcellularLocation>
        <location evidence="1">Cell outer membrane</location>
        <topology evidence="1">Multi-pass membrane protein</topology>
    </subcellularLocation>
</comment>
<evidence type="ECO:0000256" key="1">
    <source>
        <dbReference type="ARBA" id="ARBA00004571"/>
    </source>
</evidence>
<dbReference type="GO" id="GO:0006811">
    <property type="term" value="P:monoatomic ion transport"/>
    <property type="evidence" value="ECO:0007669"/>
    <property type="project" value="UniProtKB-KW"/>
</dbReference>
<proteinExistence type="inferred from homology"/>
<gene>
    <name evidence="12" type="ORF">A2151_07975</name>
</gene>
<keyword evidence="3" id="KW-1134">Transmembrane beta strand</keyword>
<evidence type="ECO:0000256" key="5">
    <source>
        <dbReference type="ARBA" id="ARBA00023065"/>
    </source>
</evidence>
<dbReference type="Gene3D" id="3.30.1330.60">
    <property type="entry name" value="OmpA-like domain"/>
    <property type="match status" value="2"/>
</dbReference>
<keyword evidence="6" id="KW-0626">Porin</keyword>
<evidence type="ECO:0000256" key="9">
    <source>
        <dbReference type="PROSITE-ProRule" id="PRU00473"/>
    </source>
</evidence>
<dbReference type="SUPFAM" id="SSF103088">
    <property type="entry name" value="OmpA-like"/>
    <property type="match status" value="2"/>
</dbReference>
<evidence type="ECO:0000256" key="2">
    <source>
        <dbReference type="ARBA" id="ARBA00022448"/>
    </source>
</evidence>
<keyword evidence="5" id="KW-0406">Ion transport</keyword>
<feature type="domain" description="OmpA-like" evidence="11">
    <location>
        <begin position="385"/>
        <end position="508"/>
    </location>
</feature>
<evidence type="ECO:0000256" key="10">
    <source>
        <dbReference type="RuleBase" id="RU003859"/>
    </source>
</evidence>
<dbReference type="CDD" id="cd07185">
    <property type="entry name" value="OmpA_C-like"/>
    <property type="match status" value="2"/>
</dbReference>
<comment type="similarity">
    <text evidence="10">Belongs to the outer membrane OOP (TC 1.B.6) superfamily.</text>
</comment>
<evidence type="ECO:0000259" key="11">
    <source>
        <dbReference type="PROSITE" id="PS51123"/>
    </source>
</evidence>
<dbReference type="PANTHER" id="PTHR30329:SF21">
    <property type="entry name" value="LIPOPROTEIN YIAD-RELATED"/>
    <property type="match status" value="1"/>
</dbReference>
<organism evidence="12 13">
    <name type="scientific">Candidatus Muproteobacteria bacterium RBG_16_65_34</name>
    <dbReference type="NCBI Taxonomy" id="1817760"/>
    <lineage>
        <taxon>Bacteria</taxon>
        <taxon>Pseudomonadati</taxon>
        <taxon>Pseudomonadota</taxon>
        <taxon>Candidatus Muproteobacteria</taxon>
    </lineage>
</organism>
<dbReference type="STRING" id="1817760.A2151_07975"/>
<name>A0A1F6TQR3_9PROT</name>
<dbReference type="SUPFAM" id="SSF56925">
    <property type="entry name" value="OMPA-like"/>
    <property type="match status" value="1"/>
</dbReference>
<feature type="domain" description="OmpA-like" evidence="11">
    <location>
        <begin position="260"/>
        <end position="378"/>
    </location>
</feature>
<sequence>MGVLDELPQVILEKNMKRIAKAVGTLGLVGFAAMSGQFAVADDSGWVGGLSVGQSTANIDDAGIAAQLLGSGLTTTSMTDDHRDTGYKVFGGYRFNRYFALEAGYFNLGQFGFTSTTTPAGTLTGEIKLQGLNLDAVGILPLAESFSVFGRVGWNYAEARDNFTNTGAVAVPTDPNPSKRDTNYKLGLGLQYNFTESLGMRAEVERYRINDAVGNRGDIDLVSVGLVVRFGGDKPAPAPRAATPPPRVAAAPVRVIVPVRAQKQYCSVLDLAYEIDRDEIQRDDKEKLGVVATFLKKYPDTTALIEGHTDNVGTAEINMQLSRRRAQSVVSFLVQDYKIDPSRLMAVGYGEERPIADNRTEEGKRANRRVNAVIACASDFEGLKVVAARTTMAVEIEFDPYKHEIKPEYRDELRKVANFMKANPSVTATVEGHAGKYLGAKEITPEVSMEVSQQRATAVVNYLVDNLGVARSKLSTAAFGQTRRVDYGTTLEGQQENRRINILYNYVK</sequence>
<dbReference type="EMBL" id="MFSU01000057">
    <property type="protein sequence ID" value="OGI47399.1"/>
    <property type="molecule type" value="Genomic_DNA"/>
</dbReference>
<evidence type="ECO:0000256" key="6">
    <source>
        <dbReference type="ARBA" id="ARBA00023114"/>
    </source>
</evidence>
<evidence type="ECO:0000313" key="13">
    <source>
        <dbReference type="Proteomes" id="UP000178885"/>
    </source>
</evidence>
<comment type="caution">
    <text evidence="12">The sequence shown here is derived from an EMBL/GenBank/DDBJ whole genome shotgun (WGS) entry which is preliminary data.</text>
</comment>